<evidence type="ECO:0000313" key="2">
    <source>
        <dbReference type="EMBL" id="CAD9562111.1"/>
    </source>
</evidence>
<organism evidence="2">
    <name type="scientific">Leptocylindrus danicus</name>
    <dbReference type="NCBI Taxonomy" id="163516"/>
    <lineage>
        <taxon>Eukaryota</taxon>
        <taxon>Sar</taxon>
        <taxon>Stramenopiles</taxon>
        <taxon>Ochrophyta</taxon>
        <taxon>Bacillariophyta</taxon>
        <taxon>Coscinodiscophyceae</taxon>
        <taxon>Chaetocerotophycidae</taxon>
        <taxon>Leptocylindrales</taxon>
        <taxon>Leptocylindraceae</taxon>
        <taxon>Leptocylindrus</taxon>
    </lineage>
</organism>
<sequence length="232" mass="25883">MKTKDTPNYSFYLNIIILGSAPDTKSSLSDAAATEQAPPPTSTELVVKDSSTPEKQKNNLLSPNFKNNLFDKMGEKAAAYMAEKTMLSRATNALTEIVPKLVTEFKTSIKVQQRFSSGPVFVLEVSVLPSSIVSLVETAQGEEAAEKYKAVMAGLEFLNCTESMKEVEREIVPKLIDQVKQDLIKMVPEMMNEQSKGGKFEMDCIALEDQEEARWLYTFLEFNAQMMKDAKI</sequence>
<proteinExistence type="predicted"/>
<gene>
    <name evidence="2" type="ORF">LDAN0321_LOCUS3376</name>
</gene>
<feature type="region of interest" description="Disordered" evidence="1">
    <location>
        <begin position="28"/>
        <end position="61"/>
    </location>
</feature>
<reference evidence="2" key="1">
    <citation type="submission" date="2021-01" db="EMBL/GenBank/DDBJ databases">
        <authorList>
            <person name="Corre E."/>
            <person name="Pelletier E."/>
            <person name="Niang G."/>
            <person name="Scheremetjew M."/>
            <person name="Finn R."/>
            <person name="Kale V."/>
            <person name="Holt S."/>
            <person name="Cochrane G."/>
            <person name="Meng A."/>
            <person name="Brown T."/>
            <person name="Cohen L."/>
        </authorList>
    </citation>
    <scope>NUCLEOTIDE SEQUENCE</scope>
    <source>
        <strain evidence="2">B650</strain>
    </source>
</reference>
<dbReference type="EMBL" id="HBGY01005529">
    <property type="protein sequence ID" value="CAD9562111.1"/>
    <property type="molecule type" value="Transcribed_RNA"/>
</dbReference>
<name>A0A7S2NV13_9STRA</name>
<evidence type="ECO:0000256" key="1">
    <source>
        <dbReference type="SAM" id="MobiDB-lite"/>
    </source>
</evidence>
<dbReference type="AlphaFoldDB" id="A0A7S2NV13"/>
<accession>A0A7S2NV13</accession>
<protein>
    <submittedName>
        <fullName evidence="2">Uncharacterized protein</fullName>
    </submittedName>
</protein>